<evidence type="ECO:0000313" key="3">
    <source>
        <dbReference type="Proteomes" id="UP000593567"/>
    </source>
</evidence>
<name>A0A7J7KRM9_BUGNE</name>
<protein>
    <submittedName>
        <fullName evidence="2">Uncharacterized protein</fullName>
    </submittedName>
</protein>
<dbReference type="Proteomes" id="UP000593567">
    <property type="component" value="Unassembled WGS sequence"/>
</dbReference>
<feature type="region of interest" description="Disordered" evidence="1">
    <location>
        <begin position="1"/>
        <end position="106"/>
    </location>
</feature>
<feature type="compositionally biased region" description="Polar residues" evidence="1">
    <location>
        <begin position="1"/>
        <end position="10"/>
    </location>
</feature>
<evidence type="ECO:0000256" key="1">
    <source>
        <dbReference type="SAM" id="MobiDB-lite"/>
    </source>
</evidence>
<evidence type="ECO:0000313" key="2">
    <source>
        <dbReference type="EMBL" id="KAF6040851.1"/>
    </source>
</evidence>
<gene>
    <name evidence="2" type="ORF">EB796_000834</name>
</gene>
<reference evidence="2" key="1">
    <citation type="submission" date="2020-06" db="EMBL/GenBank/DDBJ databases">
        <title>Draft genome of Bugula neritina, a colonial animal packing powerful symbionts and potential medicines.</title>
        <authorList>
            <person name="Rayko M."/>
        </authorList>
    </citation>
    <scope>NUCLEOTIDE SEQUENCE [LARGE SCALE GENOMIC DNA]</scope>
    <source>
        <strain evidence="2">Kwan_BN1</strain>
    </source>
</reference>
<accession>A0A7J7KRM9</accession>
<dbReference type="AlphaFoldDB" id="A0A7J7KRM9"/>
<dbReference type="EMBL" id="VXIV02000096">
    <property type="protein sequence ID" value="KAF6040851.1"/>
    <property type="molecule type" value="Genomic_DNA"/>
</dbReference>
<feature type="compositionally biased region" description="Polar residues" evidence="1">
    <location>
        <begin position="80"/>
        <end position="97"/>
    </location>
</feature>
<feature type="compositionally biased region" description="Polar residues" evidence="1">
    <location>
        <begin position="61"/>
        <end position="73"/>
    </location>
</feature>
<proteinExistence type="predicted"/>
<sequence>MSTLDGQNELQPAEEKESEEQETTTSAVTEATTSSVSVKTTTASDDVTASSSTSADDVTKPTTTTAASQSSVRTADIPQGNRTPSASDKNKSPNTNTREIEHVKDATVPTGAPLMVKGISLVQLKGHAELLDWNGELAWFPSEFSFNKQLVLGVQNGLKLVDVSSMSPFLSLQKSNSILAKPSPRQALRPTTSIILLF</sequence>
<keyword evidence="3" id="KW-1185">Reference proteome</keyword>
<comment type="caution">
    <text evidence="2">The sequence shown here is derived from an EMBL/GenBank/DDBJ whole genome shotgun (WGS) entry which is preliminary data.</text>
</comment>
<feature type="compositionally biased region" description="Low complexity" evidence="1">
    <location>
        <begin position="23"/>
        <end position="56"/>
    </location>
</feature>
<organism evidence="2 3">
    <name type="scientific">Bugula neritina</name>
    <name type="common">Brown bryozoan</name>
    <name type="synonym">Sertularia neritina</name>
    <dbReference type="NCBI Taxonomy" id="10212"/>
    <lineage>
        <taxon>Eukaryota</taxon>
        <taxon>Metazoa</taxon>
        <taxon>Spiralia</taxon>
        <taxon>Lophotrochozoa</taxon>
        <taxon>Bryozoa</taxon>
        <taxon>Gymnolaemata</taxon>
        <taxon>Cheilostomatida</taxon>
        <taxon>Flustrina</taxon>
        <taxon>Buguloidea</taxon>
        <taxon>Bugulidae</taxon>
        <taxon>Bugula</taxon>
    </lineage>
</organism>